<keyword evidence="1" id="KW-0732">Signal</keyword>
<name>A0A9X3ND69_9ACTN</name>
<keyword evidence="2" id="KW-0378">Hydrolase</keyword>
<dbReference type="EMBL" id="JAPDDP010000045">
    <property type="protein sequence ID" value="MDA0183009.1"/>
    <property type="molecule type" value="Genomic_DNA"/>
</dbReference>
<protein>
    <submittedName>
        <fullName evidence="2">Glycoside hydrolase family 15 protein</fullName>
    </submittedName>
</protein>
<dbReference type="Proteomes" id="UP001147653">
    <property type="component" value="Unassembled WGS sequence"/>
</dbReference>
<accession>A0A9X3ND69</accession>
<dbReference type="RefSeq" id="WP_270027393.1">
    <property type="nucleotide sequence ID" value="NZ_JAPDDP010000045.1"/>
</dbReference>
<proteinExistence type="predicted"/>
<evidence type="ECO:0000313" key="2">
    <source>
        <dbReference type="EMBL" id="MDA0183009.1"/>
    </source>
</evidence>
<dbReference type="GO" id="GO:0016787">
    <property type="term" value="F:hydrolase activity"/>
    <property type="evidence" value="ECO:0007669"/>
    <property type="project" value="UniProtKB-KW"/>
</dbReference>
<evidence type="ECO:0000256" key="1">
    <source>
        <dbReference type="SAM" id="SignalP"/>
    </source>
</evidence>
<feature type="signal peptide" evidence="1">
    <location>
        <begin position="1"/>
        <end position="27"/>
    </location>
</feature>
<comment type="caution">
    <text evidence="2">The sequence shown here is derived from an EMBL/GenBank/DDBJ whole genome shotgun (WGS) entry which is preliminary data.</text>
</comment>
<organism evidence="2 3">
    <name type="scientific">Solirubrobacter phytolaccae</name>
    <dbReference type="NCBI Taxonomy" id="1404360"/>
    <lineage>
        <taxon>Bacteria</taxon>
        <taxon>Bacillati</taxon>
        <taxon>Actinomycetota</taxon>
        <taxon>Thermoleophilia</taxon>
        <taxon>Solirubrobacterales</taxon>
        <taxon>Solirubrobacteraceae</taxon>
        <taxon>Solirubrobacter</taxon>
    </lineage>
</organism>
<dbReference type="AlphaFoldDB" id="A0A9X3ND69"/>
<sequence>MPSTFRGPLAAALFAIFTLCCTASADAAAPRIVRGTADATVRPSWVPGAWVRQHAYGLDPAELAAHPEWQLKDASNTPLYIGTRAAADFGNAAFRSWWIAKAQAATSGARGLYVDDAFMERRATNLSGTSRTPIDPRTGAAMTEANWQKYMADFLVAVRAALPSAEIVHDVLWYKGDSGTDVLRAIQAANFLSVDGGFNGALVTYGGGTYGYQTLAGFIEREQARGGGVILDFPTTAAAARMYGLASYLLVGNGISAIANDASTTPLWAGYTVDVGTPNTGRYQVATGTWRRDFTRGIVLVNEPYRATRTITVPDGYRDLDGVPRTSVTLAGGQGAVLVPIPVPVSTPTPTPTPVAPTETGVGVSTVSVPPVATAPPSAPTKITTVSTGGNGARIARAGGTAGAKAPGSTRVSVRGSRTKLVGSVKGAVAGYVRVTIERKRGAKWAIVRRVKVAVKRTGRFTKDIPTLPSGSYRVSGYFEGTGTSKPARSGYSTF</sequence>
<feature type="chain" id="PRO_5040802142" evidence="1">
    <location>
        <begin position="28"/>
        <end position="495"/>
    </location>
</feature>
<gene>
    <name evidence="2" type="ORF">OJ997_22050</name>
</gene>
<keyword evidence="3" id="KW-1185">Reference proteome</keyword>
<dbReference type="Pfam" id="PF14885">
    <property type="entry name" value="GHL15"/>
    <property type="match status" value="1"/>
</dbReference>
<dbReference type="InterPro" id="IPR029455">
    <property type="entry name" value="GHL15"/>
</dbReference>
<reference evidence="2" key="1">
    <citation type="submission" date="2022-10" db="EMBL/GenBank/DDBJ databases">
        <title>The WGS of Solirubrobacter phytolaccae KCTC 29190.</title>
        <authorList>
            <person name="Jiang Z."/>
        </authorList>
    </citation>
    <scope>NUCLEOTIDE SEQUENCE</scope>
    <source>
        <strain evidence="2">KCTC 29190</strain>
    </source>
</reference>
<evidence type="ECO:0000313" key="3">
    <source>
        <dbReference type="Proteomes" id="UP001147653"/>
    </source>
</evidence>